<gene>
    <name evidence="4" type="ORF">ETSY1_07910</name>
</gene>
<evidence type="ECO:0000259" key="3">
    <source>
        <dbReference type="Pfam" id="PF20703"/>
    </source>
</evidence>
<dbReference type="Proteomes" id="UP000019141">
    <property type="component" value="Unassembled WGS sequence"/>
</dbReference>
<evidence type="ECO:0000313" key="4">
    <source>
        <dbReference type="EMBL" id="ETX01284.1"/>
    </source>
</evidence>
<feature type="domain" description="Novel STAND NTPase 1" evidence="3">
    <location>
        <begin position="6"/>
        <end position="418"/>
    </location>
</feature>
<dbReference type="InterPro" id="IPR027417">
    <property type="entry name" value="P-loop_NTPase"/>
</dbReference>
<feature type="non-terminal residue" evidence="4">
    <location>
        <position position="561"/>
    </location>
</feature>
<organism evidence="4 5">
    <name type="scientific">Entotheonella factor</name>
    <dbReference type="NCBI Taxonomy" id="1429438"/>
    <lineage>
        <taxon>Bacteria</taxon>
        <taxon>Pseudomonadati</taxon>
        <taxon>Nitrospinota/Tectimicrobiota group</taxon>
        <taxon>Candidatus Tectimicrobiota</taxon>
        <taxon>Candidatus Entotheonellia</taxon>
        <taxon>Candidatus Entotheonellales</taxon>
        <taxon>Candidatus Entotheonellaceae</taxon>
        <taxon>Candidatus Entotheonella</taxon>
    </lineage>
</organism>
<keyword evidence="2" id="KW-0812">Transmembrane</keyword>
<evidence type="ECO:0000313" key="5">
    <source>
        <dbReference type="Proteomes" id="UP000019141"/>
    </source>
</evidence>
<dbReference type="SUPFAM" id="SSF52540">
    <property type="entry name" value="P-loop containing nucleoside triphosphate hydrolases"/>
    <property type="match status" value="1"/>
</dbReference>
<proteinExistence type="predicted"/>
<feature type="region of interest" description="Disordered" evidence="1">
    <location>
        <begin position="464"/>
        <end position="497"/>
    </location>
</feature>
<dbReference type="Pfam" id="PF20703">
    <property type="entry name" value="nSTAND1"/>
    <property type="match status" value="1"/>
</dbReference>
<feature type="transmembrane region" description="Helical" evidence="2">
    <location>
        <begin position="506"/>
        <end position="527"/>
    </location>
</feature>
<reference evidence="4 5" key="1">
    <citation type="journal article" date="2014" name="Nature">
        <title>An environmental bacterial taxon with a large and distinct metabolic repertoire.</title>
        <authorList>
            <person name="Wilson M.C."/>
            <person name="Mori T."/>
            <person name="Ruckert C."/>
            <person name="Uria A.R."/>
            <person name="Helf M.J."/>
            <person name="Takada K."/>
            <person name="Gernert C."/>
            <person name="Steffens U.A."/>
            <person name="Heycke N."/>
            <person name="Schmitt S."/>
            <person name="Rinke C."/>
            <person name="Helfrich E.J."/>
            <person name="Brachmann A.O."/>
            <person name="Gurgui C."/>
            <person name="Wakimoto T."/>
            <person name="Kracht M."/>
            <person name="Crusemann M."/>
            <person name="Hentschel U."/>
            <person name="Abe I."/>
            <person name="Matsunaga S."/>
            <person name="Kalinowski J."/>
            <person name="Takeyama H."/>
            <person name="Piel J."/>
        </authorList>
    </citation>
    <scope>NUCLEOTIDE SEQUENCE [LARGE SCALE GENOMIC DNA]</scope>
    <source>
        <strain evidence="5">TSY1</strain>
    </source>
</reference>
<dbReference type="EMBL" id="AZHW01000249">
    <property type="protein sequence ID" value="ETX01284.1"/>
    <property type="molecule type" value="Genomic_DNA"/>
</dbReference>
<keyword evidence="2" id="KW-0472">Membrane</keyword>
<evidence type="ECO:0000256" key="1">
    <source>
        <dbReference type="SAM" id="MobiDB-lite"/>
    </source>
</evidence>
<keyword evidence="2" id="KW-1133">Transmembrane helix</keyword>
<feature type="compositionally biased region" description="Basic and acidic residues" evidence="1">
    <location>
        <begin position="465"/>
        <end position="497"/>
    </location>
</feature>
<dbReference type="AlphaFoldDB" id="W4LTC8"/>
<dbReference type="HOGENOM" id="CLU_002352_3_2_7"/>
<keyword evidence="5" id="KW-1185">Reference proteome</keyword>
<comment type="caution">
    <text evidence="4">The sequence shown here is derived from an EMBL/GenBank/DDBJ whole genome shotgun (WGS) entry which is preliminary data.</text>
</comment>
<dbReference type="InterPro" id="IPR049052">
    <property type="entry name" value="nSTAND1"/>
</dbReference>
<evidence type="ECO:0000256" key="2">
    <source>
        <dbReference type="SAM" id="Phobius"/>
    </source>
</evidence>
<name>W4LTC8_ENTF1</name>
<dbReference type="Gene3D" id="3.40.50.300">
    <property type="entry name" value="P-loop containing nucleotide triphosphate hydrolases"/>
    <property type="match status" value="1"/>
</dbReference>
<sequence>MTAIPPYPGLRPFQPEEAHLFFGREAQVEDMLARLEAHRFLAVVGTSGCGKSSLVRAGLIPALEQGFLSHAQPNWRMAITRPGSDPFANLTEALLQDSALGPERHAEDAVALLEAILRRGPLGLEEAVAESYLPEGTNLLLLVDQFEEIFRYRQQTAQRDDADAFVSLLLAATQSGPSRVPIYVVITMRSDFIGDCALFAGLPEAINDSQFLTPRLTRDEYHDAIVEPAKAANGHLSEMLVNRLLNDLRGEPDQLPVLQHLLMRMWTQASSHDAMRELSLRDYESAGGLAGALSKHCDDILAGLEADQQRIAAVLFRALCERGMDQRDTRRPVKLGDVAAIAEVEAEAAKPVVDAFRGEGRHFLMPPISTPLEAETLLDISHESLIRHWQTLNAWVEAEAESARQYQRLEDVAERHQKGAAELWRGVDLHHAQQWKEREAPTPAWAARYGDAYPLAMAFLEQSDTEEKAQQAQREEEQKRTLEQARELAETQKARADEQSRAARRFQIVAIVIGVLLLATMGVAIYARYQQNIATKAQQQAERDKRQAWCQDTFAKVSSNR</sequence>
<accession>W4LTC8</accession>
<protein>
    <recommendedName>
        <fullName evidence="3">Novel STAND NTPase 1 domain-containing protein</fullName>
    </recommendedName>
</protein>